<dbReference type="EMBL" id="KM198930">
    <property type="protein sequence ID" value="AIU44695.1"/>
    <property type="molecule type" value="Genomic_DNA"/>
</dbReference>
<gene>
    <name evidence="10" type="primary">sdh3</name>
</gene>
<dbReference type="PANTHER" id="PTHR10978">
    <property type="entry name" value="SUCCINATE DEHYDROGENASE CYTOCHROME B560 SUBUNIT"/>
    <property type="match status" value="1"/>
</dbReference>
<dbReference type="InterPro" id="IPR034804">
    <property type="entry name" value="SQR/QFR_C/D"/>
</dbReference>
<sequence>MQIRLKVISPHLNIYNLELQSGLSILNRISGLLLALYFLYFLIIEELFYQVLSINSLKYSLYCFLDLFDSEFTASIGILISIIVLLHFLCGIRHIIWDFNIGLTKKALKISHLIIVTLVLTSFFLDIFFQVIFTMYFYIITHQ</sequence>
<name>A0A097PBS1_CYAPA</name>
<dbReference type="GO" id="GO:0016020">
    <property type="term" value="C:membrane"/>
    <property type="evidence" value="ECO:0007669"/>
    <property type="project" value="UniProtKB-SubCell"/>
</dbReference>
<dbReference type="InterPro" id="IPR000701">
    <property type="entry name" value="SuccDH_FuR_B_TM-su"/>
</dbReference>
<comment type="subcellular location">
    <subcellularLocation>
        <location evidence="1">Membrane</location>
    </subcellularLocation>
</comment>
<evidence type="ECO:0000256" key="5">
    <source>
        <dbReference type="ARBA" id="ARBA00022989"/>
    </source>
</evidence>
<evidence type="ECO:0000256" key="9">
    <source>
        <dbReference type="SAM" id="Phobius"/>
    </source>
</evidence>
<reference evidence="10" key="2">
    <citation type="submission" date="2014-07" db="EMBL/GenBank/DDBJ databases">
        <authorList>
            <person name="David S.R."/>
            <person name="Jackson C.J."/>
            <person name="Adrian R.-P."/>
        </authorList>
    </citation>
    <scope>NUCLEOTIDE SEQUENCE</scope>
    <source>
        <strain evidence="10">NIES-763</strain>
    </source>
</reference>
<keyword evidence="7 9" id="KW-0472">Membrane</keyword>
<dbReference type="SUPFAM" id="SSF81343">
    <property type="entry name" value="Fumarate reductase respiratory complex transmembrane subunits"/>
    <property type="match status" value="1"/>
</dbReference>
<dbReference type="GO" id="GO:0006121">
    <property type="term" value="P:mitochondrial electron transport, succinate to ubiquinone"/>
    <property type="evidence" value="ECO:0007669"/>
    <property type="project" value="TreeGrafter"/>
</dbReference>
<dbReference type="Gene3D" id="1.20.1300.10">
    <property type="entry name" value="Fumarate reductase/succinate dehydrogenase, transmembrane subunit"/>
    <property type="match status" value="1"/>
</dbReference>
<keyword evidence="5 9" id="KW-1133">Transmembrane helix</keyword>
<keyword evidence="10" id="KW-0496">Mitochondrion</keyword>
<evidence type="ECO:0000256" key="7">
    <source>
        <dbReference type="ARBA" id="ARBA00023136"/>
    </source>
</evidence>
<protein>
    <submittedName>
        <fullName evidence="10">Succinate dehydrogenase subunit 3</fullName>
    </submittedName>
</protein>
<dbReference type="NCBIfam" id="TIGR02970">
    <property type="entry name" value="succ_dehyd_cytB"/>
    <property type="match status" value="1"/>
</dbReference>
<evidence type="ECO:0000256" key="8">
    <source>
        <dbReference type="PIRSR" id="PIRSR000178-1"/>
    </source>
</evidence>
<dbReference type="AlphaFoldDB" id="A0A097PBS1"/>
<feature type="binding site" description="axial binding residue" evidence="8">
    <location>
        <position position="87"/>
    </location>
    <ligand>
        <name>heme</name>
        <dbReference type="ChEBI" id="CHEBI:30413"/>
        <note>ligand shared with second transmembrane subunit</note>
    </ligand>
    <ligandPart>
        <name>Fe</name>
        <dbReference type="ChEBI" id="CHEBI:18248"/>
    </ligandPart>
</feature>
<evidence type="ECO:0000256" key="4">
    <source>
        <dbReference type="ARBA" id="ARBA00022723"/>
    </source>
</evidence>
<dbReference type="Pfam" id="PF01127">
    <property type="entry name" value="Sdh_cyt"/>
    <property type="match status" value="1"/>
</dbReference>
<proteinExistence type="predicted"/>
<reference evidence="10" key="1">
    <citation type="journal article" date="2014" name="Mol. Phylogenet. Evol.">
        <title>Nucleotide substitution analyses of the glaucophyte Cyanophora suggest an ancestrally lower mutation rate in plastid vs mitochondrial DNA for the Archaeplastida.</title>
        <authorList>
            <person name="Smith D.R."/>
            <person name="Jackson C.J."/>
            <person name="Reyes-Prieto A."/>
        </authorList>
    </citation>
    <scope>NUCLEOTIDE SEQUENCE</scope>
    <source>
        <strain evidence="10">NIES-763</strain>
    </source>
</reference>
<dbReference type="PANTHER" id="PTHR10978:SF5">
    <property type="entry name" value="SUCCINATE DEHYDROGENASE CYTOCHROME B560 SUBUNIT, MITOCHONDRIAL"/>
    <property type="match status" value="1"/>
</dbReference>
<evidence type="ECO:0000313" key="10">
    <source>
        <dbReference type="EMBL" id="AIU44695.1"/>
    </source>
</evidence>
<evidence type="ECO:0000256" key="6">
    <source>
        <dbReference type="ARBA" id="ARBA00023004"/>
    </source>
</evidence>
<dbReference type="GO" id="GO:0046872">
    <property type="term" value="F:metal ion binding"/>
    <property type="evidence" value="ECO:0007669"/>
    <property type="project" value="UniProtKB-KW"/>
</dbReference>
<dbReference type="GO" id="GO:0006099">
    <property type="term" value="P:tricarboxylic acid cycle"/>
    <property type="evidence" value="ECO:0007669"/>
    <property type="project" value="InterPro"/>
</dbReference>
<evidence type="ECO:0000256" key="1">
    <source>
        <dbReference type="ARBA" id="ARBA00004370"/>
    </source>
</evidence>
<geneLocation type="mitochondrion" evidence="10"/>
<keyword evidence="6 8" id="KW-0408">Iron</keyword>
<organism evidence="10">
    <name type="scientific">Cyanophora paradoxa</name>
    <dbReference type="NCBI Taxonomy" id="2762"/>
    <lineage>
        <taxon>Eukaryota</taxon>
        <taxon>Glaucocystophyceae</taxon>
        <taxon>Cyanophorales</taxon>
        <taxon>Cyanophoraceae</taxon>
        <taxon>Cyanophora</taxon>
    </lineage>
</organism>
<dbReference type="InterPro" id="IPR014314">
    <property type="entry name" value="Succ_DH_cytb556"/>
</dbReference>
<feature type="transmembrane region" description="Helical" evidence="9">
    <location>
        <begin position="113"/>
        <end position="139"/>
    </location>
</feature>
<keyword evidence="2 8" id="KW-0349">Heme</keyword>
<feature type="transmembrane region" description="Helical" evidence="9">
    <location>
        <begin position="32"/>
        <end position="52"/>
    </location>
</feature>
<dbReference type="GO" id="GO:0005739">
    <property type="term" value="C:mitochondrion"/>
    <property type="evidence" value="ECO:0007669"/>
    <property type="project" value="GOC"/>
</dbReference>
<feature type="transmembrane region" description="Helical" evidence="9">
    <location>
        <begin position="72"/>
        <end position="92"/>
    </location>
</feature>
<evidence type="ECO:0000256" key="2">
    <source>
        <dbReference type="ARBA" id="ARBA00022617"/>
    </source>
</evidence>
<keyword evidence="4 8" id="KW-0479">Metal-binding</keyword>
<accession>A0A097PBS1</accession>
<comment type="cofactor">
    <cofactor evidence="8">
        <name>heme</name>
        <dbReference type="ChEBI" id="CHEBI:30413"/>
    </cofactor>
    <text evidence="8">The heme is bound between the two transmembrane subunits.</text>
</comment>
<keyword evidence="3 9" id="KW-0812">Transmembrane</keyword>
<dbReference type="GO" id="GO:0009055">
    <property type="term" value="F:electron transfer activity"/>
    <property type="evidence" value="ECO:0007669"/>
    <property type="project" value="InterPro"/>
</dbReference>
<evidence type="ECO:0000256" key="3">
    <source>
        <dbReference type="ARBA" id="ARBA00022692"/>
    </source>
</evidence>
<dbReference type="PIRSF" id="PIRSF000178">
    <property type="entry name" value="SDH_cyt_b560"/>
    <property type="match status" value="1"/>
</dbReference>